<evidence type="ECO:0000256" key="4">
    <source>
        <dbReference type="ARBA" id="ARBA00023004"/>
    </source>
</evidence>
<dbReference type="PANTHER" id="PTHR42836">
    <property type="entry name" value="7-CARBOXY-7-DEAZAGUANINE SYNTHASE"/>
    <property type="match status" value="1"/>
</dbReference>
<keyword evidence="3" id="KW-0479">Metal-binding</keyword>
<keyword evidence="8" id="KW-1185">Reference proteome</keyword>
<dbReference type="Gene3D" id="3.20.20.70">
    <property type="entry name" value="Aldolase class I"/>
    <property type="match status" value="1"/>
</dbReference>
<dbReference type="GO" id="GO:0003824">
    <property type="term" value="F:catalytic activity"/>
    <property type="evidence" value="ECO:0007669"/>
    <property type="project" value="InterPro"/>
</dbReference>
<evidence type="ECO:0000256" key="5">
    <source>
        <dbReference type="ARBA" id="ARBA00023014"/>
    </source>
</evidence>
<dbReference type="AlphaFoldDB" id="A0A1I1YPQ2"/>
<protein>
    <submittedName>
        <fullName evidence="7">Radical SAM/CxCxxxxC motif protein YfkAB</fullName>
    </submittedName>
</protein>
<dbReference type="PANTHER" id="PTHR42836:SF2">
    <property type="entry name" value="PROTEIN YFKA-RELATED"/>
    <property type="match status" value="1"/>
</dbReference>
<dbReference type="Pfam" id="PF08756">
    <property type="entry name" value="YfkB"/>
    <property type="match status" value="1"/>
</dbReference>
<organism evidence="7 8">
    <name type="scientific">Paenibacillus catalpae</name>
    <dbReference type="NCBI Taxonomy" id="1045775"/>
    <lineage>
        <taxon>Bacteria</taxon>
        <taxon>Bacillati</taxon>
        <taxon>Bacillota</taxon>
        <taxon>Bacilli</taxon>
        <taxon>Bacillales</taxon>
        <taxon>Paenibacillaceae</taxon>
        <taxon>Paenibacillus</taxon>
    </lineage>
</organism>
<gene>
    <name evidence="7" type="ORF">SAMN05216378_2750</name>
</gene>
<evidence type="ECO:0000256" key="1">
    <source>
        <dbReference type="ARBA" id="ARBA00022485"/>
    </source>
</evidence>
<dbReference type="NCBIfam" id="TIGR04478">
    <property type="entry name" value="rSAM_YfkAB"/>
    <property type="match status" value="1"/>
</dbReference>
<keyword evidence="2" id="KW-0949">S-adenosyl-L-methionine</keyword>
<dbReference type="EMBL" id="FOMT01000002">
    <property type="protein sequence ID" value="SFE21585.1"/>
    <property type="molecule type" value="Genomic_DNA"/>
</dbReference>
<keyword evidence="1" id="KW-0004">4Fe-4S</keyword>
<dbReference type="InterPro" id="IPR031004">
    <property type="entry name" value="rSAM_YfkAB"/>
</dbReference>
<evidence type="ECO:0000259" key="6">
    <source>
        <dbReference type="PROSITE" id="PS51918"/>
    </source>
</evidence>
<keyword evidence="4" id="KW-0408">Iron</keyword>
<accession>A0A1I1YPQ2</accession>
<dbReference type="SUPFAM" id="SSF102114">
    <property type="entry name" value="Radical SAM enzymes"/>
    <property type="match status" value="1"/>
</dbReference>
<evidence type="ECO:0000313" key="7">
    <source>
        <dbReference type="EMBL" id="SFE21585.1"/>
    </source>
</evidence>
<dbReference type="SFLD" id="SFLDS00029">
    <property type="entry name" value="Radical_SAM"/>
    <property type="match status" value="1"/>
</dbReference>
<dbReference type="SFLD" id="SFLDG01097">
    <property type="entry name" value="Uncharacterised_Radical_SAM_Su"/>
    <property type="match status" value="1"/>
</dbReference>
<dbReference type="InterPro" id="IPR014866">
    <property type="entry name" value="YfkB"/>
</dbReference>
<name>A0A1I1YPQ2_9BACL</name>
<evidence type="ECO:0000256" key="2">
    <source>
        <dbReference type="ARBA" id="ARBA00022691"/>
    </source>
</evidence>
<dbReference type="CDD" id="cd01335">
    <property type="entry name" value="Radical_SAM"/>
    <property type="match status" value="1"/>
</dbReference>
<dbReference type="SFLD" id="SFLDG01067">
    <property type="entry name" value="SPASM/twitch_domain_containing"/>
    <property type="match status" value="1"/>
</dbReference>
<feature type="domain" description="Radical SAM core" evidence="6">
    <location>
        <begin position="69"/>
        <end position="298"/>
    </location>
</feature>
<dbReference type="Proteomes" id="UP000198855">
    <property type="component" value="Unassembled WGS sequence"/>
</dbReference>
<dbReference type="GO" id="GO:0051539">
    <property type="term" value="F:4 iron, 4 sulfur cluster binding"/>
    <property type="evidence" value="ECO:0007669"/>
    <property type="project" value="UniProtKB-KW"/>
</dbReference>
<dbReference type="InterPro" id="IPR058240">
    <property type="entry name" value="rSAM_sf"/>
</dbReference>
<dbReference type="STRING" id="1045775.SAMN05216378_2750"/>
<sequence>MPPFSFFMPILFASFPFEHYNGISYTHSNHVSQVLILMNTIDFALKTNTLTPLSPHNDPWDPIRSLQKYGRHTLTSVEMTVSNLCNMRCEHCAVGDTLVMSEPAKLPLEMMIKRLDEVKHLETISITGGEPSFSDKTVKEYMVPLLQYARSRGIRSQINSNVTLPYSRYEQLAPYLDVMHISFNYTNADDFHQIGFAKAGHAVSREAAAKLYDRMIDNAKRLSDAGVLVSAESMINYRTHDRIEEIHRLIMEMGCQRHEVHPMYPSSFAKDLPVLSKEDMQLAISRLLDVRDKNIWMLFGTLPFYHCSDNAEERKLLSRLASEPNVTVRNDPDGRNRLNVNLFTGEVFVTDFSDVPAFGNIKDEQLDQLFGRWLDHELARSVNCHCPAASCCGPNLLVKDMYYKEVDFHQKKAIL</sequence>
<dbReference type="PROSITE" id="PS51918">
    <property type="entry name" value="RADICAL_SAM"/>
    <property type="match status" value="1"/>
</dbReference>
<proteinExistence type="predicted"/>
<reference evidence="8" key="1">
    <citation type="submission" date="2016-10" db="EMBL/GenBank/DDBJ databases">
        <authorList>
            <person name="Varghese N."/>
            <person name="Submissions S."/>
        </authorList>
    </citation>
    <scope>NUCLEOTIDE SEQUENCE [LARGE SCALE GENOMIC DNA]</scope>
    <source>
        <strain evidence="8">CGMCC 1.10784</strain>
    </source>
</reference>
<evidence type="ECO:0000313" key="8">
    <source>
        <dbReference type="Proteomes" id="UP000198855"/>
    </source>
</evidence>
<keyword evidence="5" id="KW-0411">Iron-sulfur</keyword>
<dbReference type="GO" id="GO:0046872">
    <property type="term" value="F:metal ion binding"/>
    <property type="evidence" value="ECO:0007669"/>
    <property type="project" value="UniProtKB-KW"/>
</dbReference>
<evidence type="ECO:0000256" key="3">
    <source>
        <dbReference type="ARBA" id="ARBA00022723"/>
    </source>
</evidence>
<dbReference type="InterPro" id="IPR013785">
    <property type="entry name" value="Aldolase_TIM"/>
</dbReference>
<dbReference type="Pfam" id="PF04055">
    <property type="entry name" value="Radical_SAM"/>
    <property type="match status" value="1"/>
</dbReference>
<dbReference type="InterPro" id="IPR007197">
    <property type="entry name" value="rSAM"/>
</dbReference>